<sequence length="125" mass="14531">MISSVSFLLQTNDSVQYRYHLDASLDGRRWRRVADKTKEFHAGWQVLDFSKRPIRFFRIVGTGSNRVDNQLLHVVHFECPTQPGTREKADSRRNIPTNSREILFEQARRLGAPYEEMLNALNAAL</sequence>
<name>A0A1I7YZY7_9BILA</name>
<dbReference type="InterPro" id="IPR052407">
    <property type="entry name" value="BTB_POZ_domain_cont_9"/>
</dbReference>
<protein>
    <submittedName>
        <fullName evidence="2">F5/8 type C domain-containing protein</fullName>
    </submittedName>
</protein>
<dbReference type="GO" id="GO:0008344">
    <property type="term" value="P:adult locomotory behavior"/>
    <property type="evidence" value="ECO:0007669"/>
    <property type="project" value="TreeGrafter"/>
</dbReference>
<dbReference type="WBParaSite" id="L893_g21450.t1">
    <property type="protein sequence ID" value="L893_g21450.t1"/>
    <property type="gene ID" value="L893_g21450"/>
</dbReference>
<dbReference type="GO" id="GO:0005737">
    <property type="term" value="C:cytoplasm"/>
    <property type="evidence" value="ECO:0007669"/>
    <property type="project" value="TreeGrafter"/>
</dbReference>
<dbReference type="AlphaFoldDB" id="A0A1I7YZY7"/>
<dbReference type="GO" id="GO:0048512">
    <property type="term" value="P:circadian behavior"/>
    <property type="evidence" value="ECO:0007669"/>
    <property type="project" value="TreeGrafter"/>
</dbReference>
<organism evidence="1 2">
    <name type="scientific">Steinernema glaseri</name>
    <dbReference type="NCBI Taxonomy" id="37863"/>
    <lineage>
        <taxon>Eukaryota</taxon>
        <taxon>Metazoa</taxon>
        <taxon>Ecdysozoa</taxon>
        <taxon>Nematoda</taxon>
        <taxon>Chromadorea</taxon>
        <taxon>Rhabditida</taxon>
        <taxon>Tylenchina</taxon>
        <taxon>Panagrolaimomorpha</taxon>
        <taxon>Strongyloidoidea</taxon>
        <taxon>Steinernematidae</taxon>
        <taxon>Steinernema</taxon>
    </lineage>
</organism>
<dbReference type="GO" id="GO:0050804">
    <property type="term" value="P:modulation of chemical synaptic transmission"/>
    <property type="evidence" value="ECO:0007669"/>
    <property type="project" value="TreeGrafter"/>
</dbReference>
<dbReference type="Proteomes" id="UP000095287">
    <property type="component" value="Unplaced"/>
</dbReference>
<dbReference type="PANTHER" id="PTHR46306">
    <property type="entry name" value="BTB/POZ DOMAIN-CONTAINING PROTEIN 9"/>
    <property type="match status" value="1"/>
</dbReference>
<dbReference type="Gene3D" id="2.60.120.260">
    <property type="entry name" value="Galactose-binding domain-like"/>
    <property type="match status" value="1"/>
</dbReference>
<keyword evidence="1" id="KW-1185">Reference proteome</keyword>
<evidence type="ECO:0000313" key="2">
    <source>
        <dbReference type="WBParaSite" id="L893_g21450.t1"/>
    </source>
</evidence>
<reference evidence="2" key="1">
    <citation type="submission" date="2016-11" db="UniProtKB">
        <authorList>
            <consortium name="WormBaseParasite"/>
        </authorList>
    </citation>
    <scope>IDENTIFICATION</scope>
</reference>
<evidence type="ECO:0000313" key="1">
    <source>
        <dbReference type="Proteomes" id="UP000095287"/>
    </source>
</evidence>
<accession>A0A1I7YZY7</accession>
<proteinExistence type="predicted"/>
<dbReference type="PANTHER" id="PTHR46306:SF1">
    <property type="entry name" value="BTB_POZ DOMAIN-CONTAINING PROTEIN 9"/>
    <property type="match status" value="1"/>
</dbReference>